<gene>
    <name evidence="7" type="primary">LOC109480037</name>
</gene>
<dbReference type="GeneID" id="109480037"/>
<dbReference type="CDD" id="cd00173">
    <property type="entry name" value="SH2"/>
    <property type="match status" value="1"/>
</dbReference>
<protein>
    <submittedName>
        <fullName evidence="7">SH2 domain-containing protein 5-like isoform X1</fullName>
    </submittedName>
</protein>
<evidence type="ECO:0000256" key="3">
    <source>
        <dbReference type="SAM" id="MobiDB-lite"/>
    </source>
</evidence>
<dbReference type="CDD" id="cd13157">
    <property type="entry name" value="PTB_tensin-related"/>
    <property type="match status" value="1"/>
</dbReference>
<feature type="region of interest" description="Disordered" evidence="3">
    <location>
        <begin position="232"/>
        <end position="265"/>
    </location>
</feature>
<keyword evidence="6" id="KW-1185">Reference proteome</keyword>
<dbReference type="OrthoDB" id="10013007at2759"/>
<dbReference type="KEGG" id="bbel:109480037"/>
<proteinExistence type="predicted"/>
<evidence type="ECO:0000313" key="6">
    <source>
        <dbReference type="Proteomes" id="UP000515135"/>
    </source>
</evidence>
<evidence type="ECO:0000313" key="7">
    <source>
        <dbReference type="RefSeq" id="XP_019637740.1"/>
    </source>
</evidence>
<organism evidence="6 7">
    <name type="scientific">Branchiostoma belcheri</name>
    <name type="common">Amphioxus</name>
    <dbReference type="NCBI Taxonomy" id="7741"/>
    <lineage>
        <taxon>Eukaryota</taxon>
        <taxon>Metazoa</taxon>
        <taxon>Chordata</taxon>
        <taxon>Cephalochordata</taxon>
        <taxon>Leptocardii</taxon>
        <taxon>Amphioxiformes</taxon>
        <taxon>Branchiostomatidae</taxon>
        <taxon>Branchiostoma</taxon>
    </lineage>
</organism>
<accession>A0A6P4Z8K2</accession>
<dbReference type="Gene3D" id="3.30.505.10">
    <property type="entry name" value="SH2 domain"/>
    <property type="match status" value="1"/>
</dbReference>
<dbReference type="Pfam" id="PF00017">
    <property type="entry name" value="SH2"/>
    <property type="match status" value="1"/>
</dbReference>
<feature type="domain" description="SH2" evidence="5">
    <location>
        <begin position="358"/>
        <end position="454"/>
    </location>
</feature>
<feature type="compositionally biased region" description="Basic and acidic residues" evidence="3">
    <location>
        <begin position="12"/>
        <end position="22"/>
    </location>
</feature>
<dbReference type="Gene3D" id="2.30.29.30">
    <property type="entry name" value="Pleckstrin-homology domain (PH domain)/Phosphotyrosine-binding domain (PTB)"/>
    <property type="match status" value="1"/>
</dbReference>
<dbReference type="InterPro" id="IPR006020">
    <property type="entry name" value="PTB/PI_dom"/>
</dbReference>
<dbReference type="Proteomes" id="UP000515135">
    <property type="component" value="Unplaced"/>
</dbReference>
<dbReference type="Pfam" id="PF00640">
    <property type="entry name" value="PID"/>
    <property type="match status" value="1"/>
</dbReference>
<dbReference type="SUPFAM" id="SSF55550">
    <property type="entry name" value="SH2 domain"/>
    <property type="match status" value="1"/>
</dbReference>
<dbReference type="PROSITE" id="PS50001">
    <property type="entry name" value="SH2"/>
    <property type="match status" value="1"/>
</dbReference>
<name>A0A6P4Z8K2_BRABE</name>
<dbReference type="SUPFAM" id="SSF50729">
    <property type="entry name" value="PH domain-like"/>
    <property type="match status" value="1"/>
</dbReference>
<sequence length="456" mass="51070">MFPLKTQNGGRSGDRSQRADSDREALLGASGSDVSNLTVDLNLFGQPKTQGRSQQHRGATTMMAGQENVRGKTLSRLCQYIGSFSVTHTNKVARADFVRKQLQAIEQVEKTQPVLLVLTLSGVKVCSPDGKTVHMDHSLKRISYCTCYPEERQFAFVARNPGQLFNDQYCHVFITRAQKEAEELNVIIGEAFKVAFSQQSEAGKQESFNQLVFERQQEFEGRFIHSRYSVNKKATKEQEPTKRNWFGRTKRRAPSPPRTTSPVATISPTFGEIQVSESIPKNGHVHIRIQQFETNHSSPKPVPKPRLHKPTNQGMASCHVMPSAPPPLDTCMNVVANQKGTMNTNGMMNNQDYRGALWYKGNVPREMAMAELERQCAGAFMVRESGSNPGCYALSLRTMSGISNYLIGKTDKGYTIMGFGKSFPDLHTLIIHYSVYAEMLPCRLRMTGNYDNPVPY</sequence>
<evidence type="ECO:0000259" key="5">
    <source>
        <dbReference type="PROSITE" id="PS50001"/>
    </source>
</evidence>
<reference evidence="7" key="1">
    <citation type="submission" date="2025-08" db="UniProtKB">
        <authorList>
            <consortium name="RefSeq"/>
        </authorList>
    </citation>
    <scope>IDENTIFICATION</scope>
    <source>
        <tissue evidence="7">Gonad</tissue>
    </source>
</reference>
<evidence type="ECO:0000256" key="2">
    <source>
        <dbReference type="PROSITE-ProRule" id="PRU00191"/>
    </source>
</evidence>
<evidence type="ECO:0000259" key="4">
    <source>
        <dbReference type="PROSITE" id="PS01179"/>
    </source>
</evidence>
<dbReference type="InterPro" id="IPR000980">
    <property type="entry name" value="SH2"/>
</dbReference>
<dbReference type="InterPro" id="IPR011993">
    <property type="entry name" value="PH-like_dom_sf"/>
</dbReference>
<feature type="region of interest" description="Disordered" evidence="3">
    <location>
        <begin position="1"/>
        <end position="22"/>
    </location>
</feature>
<dbReference type="PROSITE" id="PS01179">
    <property type="entry name" value="PID"/>
    <property type="match status" value="1"/>
</dbReference>
<dbReference type="AlphaFoldDB" id="A0A6P4Z8K2"/>
<dbReference type="InterPro" id="IPR036860">
    <property type="entry name" value="SH2_dom_sf"/>
</dbReference>
<dbReference type="PRINTS" id="PR00401">
    <property type="entry name" value="SH2DOMAIN"/>
</dbReference>
<keyword evidence="1 2" id="KW-0727">SH2 domain</keyword>
<dbReference type="SMART" id="SM00252">
    <property type="entry name" value="SH2"/>
    <property type="match status" value="1"/>
</dbReference>
<dbReference type="PANTHER" id="PTHR15832:SF2">
    <property type="entry name" value="SH2 DOMAIN-CONTAINING PROTEIN"/>
    <property type="match status" value="1"/>
</dbReference>
<dbReference type="RefSeq" id="XP_019637740.1">
    <property type="nucleotide sequence ID" value="XM_019782181.1"/>
</dbReference>
<dbReference type="PANTHER" id="PTHR15832">
    <property type="entry name" value="SHC (SRC HOMOLOGY DOMAIN C-TERMINAL) ADAPTOR HOMOLOG"/>
    <property type="match status" value="1"/>
</dbReference>
<evidence type="ECO:0000256" key="1">
    <source>
        <dbReference type="ARBA" id="ARBA00022999"/>
    </source>
</evidence>
<dbReference type="SMART" id="SM00462">
    <property type="entry name" value="PTB"/>
    <property type="match status" value="1"/>
</dbReference>
<feature type="domain" description="PID" evidence="4">
    <location>
        <begin position="79"/>
        <end position="198"/>
    </location>
</feature>